<evidence type="ECO:0000313" key="2">
    <source>
        <dbReference type="EMBL" id="CAD8050321.1"/>
    </source>
</evidence>
<dbReference type="AlphaFoldDB" id="A0A8S1K6E0"/>
<gene>
    <name evidence="2" type="ORF">PSON_ATCC_30995.1.T0040584</name>
</gene>
<dbReference type="Proteomes" id="UP000692954">
    <property type="component" value="Unassembled WGS sequence"/>
</dbReference>
<evidence type="ECO:0000256" key="1">
    <source>
        <dbReference type="SAM" id="MobiDB-lite"/>
    </source>
</evidence>
<proteinExistence type="predicted"/>
<reference evidence="2" key="1">
    <citation type="submission" date="2021-01" db="EMBL/GenBank/DDBJ databases">
        <authorList>
            <consortium name="Genoscope - CEA"/>
            <person name="William W."/>
        </authorList>
    </citation>
    <scope>NUCLEOTIDE SEQUENCE</scope>
</reference>
<keyword evidence="3" id="KW-1185">Reference proteome</keyword>
<sequence>MSLNRIQEKAQAFTFGSEQFPQTNIPKSTHDSKLPPFNKISKSNRQLQFQNQNDLSIYHKRGLSQQLTDTINNKENQFASLNVNQRVQTETNSSITHKPPQCRFRLPRKSSNYSRPQSKEDQNRYKNIAEQMKQMFILQKYYLEQGQHAQLQQLYQQFEILCKKL</sequence>
<organism evidence="2 3">
    <name type="scientific">Paramecium sonneborni</name>
    <dbReference type="NCBI Taxonomy" id="65129"/>
    <lineage>
        <taxon>Eukaryota</taxon>
        <taxon>Sar</taxon>
        <taxon>Alveolata</taxon>
        <taxon>Ciliophora</taxon>
        <taxon>Intramacronucleata</taxon>
        <taxon>Oligohymenophorea</taxon>
        <taxon>Peniculida</taxon>
        <taxon>Parameciidae</taxon>
        <taxon>Paramecium</taxon>
    </lineage>
</organism>
<comment type="caution">
    <text evidence="2">The sequence shown here is derived from an EMBL/GenBank/DDBJ whole genome shotgun (WGS) entry which is preliminary data.</text>
</comment>
<feature type="compositionally biased region" description="Polar residues" evidence="1">
    <location>
        <begin position="15"/>
        <end position="27"/>
    </location>
</feature>
<dbReference type="EMBL" id="CAJJDN010000004">
    <property type="protein sequence ID" value="CAD8050321.1"/>
    <property type="molecule type" value="Genomic_DNA"/>
</dbReference>
<feature type="region of interest" description="Disordered" evidence="1">
    <location>
        <begin position="89"/>
        <end position="123"/>
    </location>
</feature>
<name>A0A8S1K6E0_9CILI</name>
<feature type="region of interest" description="Disordered" evidence="1">
    <location>
        <begin position="15"/>
        <end position="39"/>
    </location>
</feature>
<dbReference type="OrthoDB" id="298741at2759"/>
<accession>A0A8S1K6E0</accession>
<evidence type="ECO:0000313" key="3">
    <source>
        <dbReference type="Proteomes" id="UP000692954"/>
    </source>
</evidence>
<protein>
    <submittedName>
        <fullName evidence="2">Uncharacterized protein</fullName>
    </submittedName>
</protein>